<keyword evidence="1 2" id="KW-0727">SH2 domain</keyword>
<proteinExistence type="predicted"/>
<dbReference type="InterPro" id="IPR001217">
    <property type="entry name" value="STAT"/>
</dbReference>
<dbReference type="Gene3D" id="3.30.505.10">
    <property type="entry name" value="SH2 domain"/>
    <property type="match status" value="1"/>
</dbReference>
<dbReference type="InterPro" id="IPR013320">
    <property type="entry name" value="ConA-like_dom_sf"/>
</dbReference>
<dbReference type="PROSITE" id="PS50001">
    <property type="entry name" value="SH2"/>
    <property type="match status" value="1"/>
</dbReference>
<dbReference type="InterPro" id="IPR000980">
    <property type="entry name" value="SH2"/>
</dbReference>
<accession>A0ABD3K7T8</accession>
<dbReference type="Proteomes" id="UP001634007">
    <property type="component" value="Unassembled WGS sequence"/>
</dbReference>
<evidence type="ECO:0000256" key="3">
    <source>
        <dbReference type="SAM" id="MobiDB-lite"/>
    </source>
</evidence>
<evidence type="ECO:0000256" key="2">
    <source>
        <dbReference type="PROSITE-ProRule" id="PRU00191"/>
    </source>
</evidence>
<keyword evidence="6" id="KW-1185">Reference proteome</keyword>
<protein>
    <recommendedName>
        <fullName evidence="4">SH2 domain-containing protein</fullName>
    </recommendedName>
</protein>
<feature type="domain" description="SH2" evidence="4">
    <location>
        <begin position="619"/>
        <end position="710"/>
    </location>
</feature>
<reference evidence="5 6" key="1">
    <citation type="submission" date="2024-11" db="EMBL/GenBank/DDBJ databases">
        <title>Chromosome-level genome assembly of Eucalyptus globulus Labill. provides insights into its genome evolution.</title>
        <authorList>
            <person name="Li X."/>
        </authorList>
    </citation>
    <scope>NUCLEOTIDE SEQUENCE [LARGE SCALE GENOMIC DNA]</scope>
    <source>
        <strain evidence="5">CL2024</strain>
        <tissue evidence="5">Fresh tender leaves</tissue>
    </source>
</reference>
<dbReference type="SUPFAM" id="SSF55550">
    <property type="entry name" value="SH2 domain"/>
    <property type="match status" value="1"/>
</dbReference>
<evidence type="ECO:0000256" key="1">
    <source>
        <dbReference type="ARBA" id="ARBA00022999"/>
    </source>
</evidence>
<feature type="region of interest" description="Disordered" evidence="3">
    <location>
        <begin position="88"/>
        <end position="108"/>
    </location>
</feature>
<evidence type="ECO:0000313" key="5">
    <source>
        <dbReference type="EMBL" id="KAL3736085.1"/>
    </source>
</evidence>
<evidence type="ECO:0000259" key="4">
    <source>
        <dbReference type="PROSITE" id="PS50001"/>
    </source>
</evidence>
<dbReference type="EMBL" id="JBJKBG010000006">
    <property type="protein sequence ID" value="KAL3736085.1"/>
    <property type="molecule type" value="Genomic_DNA"/>
</dbReference>
<gene>
    <name evidence="5" type="ORF">ACJRO7_025090</name>
</gene>
<evidence type="ECO:0000313" key="6">
    <source>
        <dbReference type="Proteomes" id="UP001634007"/>
    </source>
</evidence>
<dbReference type="PANTHER" id="PTHR11801">
    <property type="entry name" value="SIGNAL TRANSDUCER AND ACTIVATOR OF TRANSCRIPTION"/>
    <property type="match status" value="1"/>
</dbReference>
<sequence length="714" mass="80207">MADGESTIDLSRYSSLGDFRLDVEAEKEEEQERDEGEEGEDGSLLFCFWVYLLKSVTFPCTIFRQVNSDVKDGFPILVLNGDKRLTLLPPLPPQKESPDSEVSPFSSEKSYASSDSEFPFGKWVHVGCQVSSELLRLHIDGEVVDEKTLSASKDGESNHLRKISLVSTSGTDDGIEGYLYSPKVLHPSSSIEDHYKDSPVHLAIDKSSASDIEEGSDGIWSIVGGKASCRRNFALDVVLLDAFGQIVDKEMEVVASLLYANSGSLVEKTSDDEAPLLTSYDGIEFDSYEKPSKLLHGRASFKLKISQLSSKCDNRLFHMRFNIPRAGNYPFLEAFSNPIRCVSRNRNARTSLIIWKRPASGILPVKCTLSSKYESPELEHNTVREAKPSPSSKRVRLGKADYSFQQLDDECNSNIRSDFKAKDSFGTRPDGILKNFETAEKLFSDSECTKMRNSNSKSMPSVGKAVPDSFTFSYCLAGPHERALLLKKFAASASDEEVLELANQVSLYTGCSHHWNQIAVAKKLIEEGTKLWSLLSQNNSHVPWESAIYEIEEYFMKIASCNTRTLSQQDFELLRRISGCQDYLMQENFERIWCWLYPVVLSLLRDSVRALWTSVSPRWIEGFITKEEAETSLRSPNGHQEPGTFVLRFPTSRSWPHPDAGCLVVTYMGHDYNPHHKLLSLDYICRSSRPLGELLLMEPGLSRLGRAFRSPLSS</sequence>
<name>A0ABD3K7T8_EUCGL</name>
<organism evidence="5 6">
    <name type="scientific">Eucalyptus globulus</name>
    <name type="common">Tasmanian blue gum</name>
    <dbReference type="NCBI Taxonomy" id="34317"/>
    <lineage>
        <taxon>Eukaryota</taxon>
        <taxon>Viridiplantae</taxon>
        <taxon>Streptophyta</taxon>
        <taxon>Embryophyta</taxon>
        <taxon>Tracheophyta</taxon>
        <taxon>Spermatophyta</taxon>
        <taxon>Magnoliopsida</taxon>
        <taxon>eudicotyledons</taxon>
        <taxon>Gunneridae</taxon>
        <taxon>Pentapetalae</taxon>
        <taxon>rosids</taxon>
        <taxon>malvids</taxon>
        <taxon>Myrtales</taxon>
        <taxon>Myrtaceae</taxon>
        <taxon>Myrtoideae</taxon>
        <taxon>Eucalypteae</taxon>
        <taxon>Eucalyptus</taxon>
    </lineage>
</organism>
<dbReference type="SUPFAM" id="SSF49899">
    <property type="entry name" value="Concanavalin A-like lectins/glucanases"/>
    <property type="match status" value="1"/>
</dbReference>
<comment type="caution">
    <text evidence="5">The sequence shown here is derived from an EMBL/GenBank/DDBJ whole genome shotgun (WGS) entry which is preliminary data.</text>
</comment>
<dbReference type="InterPro" id="IPR036860">
    <property type="entry name" value="SH2_dom_sf"/>
</dbReference>
<dbReference type="AlphaFoldDB" id="A0ABD3K7T8"/>